<keyword evidence="3" id="KW-1003">Cell membrane</keyword>
<feature type="domain" description="Mechanosensitive ion channel MscS" evidence="8">
    <location>
        <begin position="95"/>
        <end position="161"/>
    </location>
</feature>
<dbReference type="EMBL" id="NMUF01000025">
    <property type="protein sequence ID" value="RFA97521.1"/>
    <property type="molecule type" value="Genomic_DNA"/>
</dbReference>
<name>A0A371QVT2_9CREN</name>
<dbReference type="Pfam" id="PF21088">
    <property type="entry name" value="MS_channel_1st"/>
    <property type="match status" value="1"/>
</dbReference>
<dbReference type="AlphaFoldDB" id="A0A371QVT2"/>
<comment type="subcellular location">
    <subcellularLocation>
        <location evidence="1">Cell membrane</location>
        <topology evidence="1">Multi-pass membrane protein</topology>
    </subcellularLocation>
</comment>
<evidence type="ECO:0000256" key="5">
    <source>
        <dbReference type="ARBA" id="ARBA00022989"/>
    </source>
</evidence>
<dbReference type="OrthoDB" id="31543at2157"/>
<dbReference type="Gene3D" id="3.30.70.100">
    <property type="match status" value="1"/>
</dbReference>
<dbReference type="EMBL" id="DUJP01000030">
    <property type="protein sequence ID" value="HII47627.1"/>
    <property type="molecule type" value="Genomic_DNA"/>
</dbReference>
<dbReference type="PANTHER" id="PTHR30221">
    <property type="entry name" value="SMALL-CONDUCTANCE MECHANOSENSITIVE CHANNEL"/>
    <property type="match status" value="1"/>
</dbReference>
<feature type="transmembrane region" description="Helical" evidence="7">
    <location>
        <begin position="120"/>
        <end position="140"/>
    </location>
</feature>
<evidence type="ECO:0000256" key="2">
    <source>
        <dbReference type="ARBA" id="ARBA00008017"/>
    </source>
</evidence>
<evidence type="ECO:0000256" key="6">
    <source>
        <dbReference type="ARBA" id="ARBA00023136"/>
    </source>
</evidence>
<evidence type="ECO:0000259" key="9">
    <source>
        <dbReference type="Pfam" id="PF21082"/>
    </source>
</evidence>
<dbReference type="Proteomes" id="UP000257123">
    <property type="component" value="Unassembled WGS sequence"/>
</dbReference>
<evidence type="ECO:0000256" key="7">
    <source>
        <dbReference type="SAM" id="Phobius"/>
    </source>
</evidence>
<dbReference type="Pfam" id="PF21082">
    <property type="entry name" value="MS_channel_3rd"/>
    <property type="match status" value="1"/>
</dbReference>
<dbReference type="InterPro" id="IPR010920">
    <property type="entry name" value="LSM_dom_sf"/>
</dbReference>
<dbReference type="InterPro" id="IPR011014">
    <property type="entry name" value="MscS_channel_TM-2"/>
</dbReference>
<dbReference type="OMA" id="IGDWIEW"/>
<evidence type="ECO:0000313" key="12">
    <source>
        <dbReference type="EMBL" id="RFA94186.1"/>
    </source>
</evidence>
<evidence type="ECO:0000256" key="1">
    <source>
        <dbReference type="ARBA" id="ARBA00004651"/>
    </source>
</evidence>
<dbReference type="GO" id="GO:0008381">
    <property type="term" value="F:mechanosensitive monoatomic ion channel activity"/>
    <property type="evidence" value="ECO:0007669"/>
    <property type="project" value="InterPro"/>
</dbReference>
<evidence type="ECO:0000313" key="13">
    <source>
        <dbReference type="EMBL" id="RFA97521.1"/>
    </source>
</evidence>
<comment type="similarity">
    <text evidence="2">Belongs to the MscS (TC 1.A.23) family.</text>
</comment>
<keyword evidence="4 7" id="KW-0812">Transmembrane</keyword>
<feature type="transmembrane region" description="Helical" evidence="7">
    <location>
        <begin position="79"/>
        <end position="108"/>
    </location>
</feature>
<reference evidence="11" key="2">
    <citation type="journal article" date="2020" name="bioRxiv">
        <title>A rank-normalized archaeal taxonomy based on genome phylogeny resolves widespread incomplete and uneven classifications.</title>
        <authorList>
            <person name="Rinke C."/>
            <person name="Chuvochina M."/>
            <person name="Mussig A.J."/>
            <person name="Chaumeil P.-A."/>
            <person name="Waite D.W."/>
            <person name="Whitman W.B."/>
            <person name="Parks D.H."/>
            <person name="Hugenholtz P."/>
        </authorList>
    </citation>
    <scope>NUCLEOTIDE SEQUENCE</scope>
    <source>
        <strain evidence="11">UBA8839</strain>
    </source>
</reference>
<dbReference type="InterPro" id="IPR011066">
    <property type="entry name" value="MscS_channel_C_sf"/>
</dbReference>
<dbReference type="Gene3D" id="2.30.30.60">
    <property type="match status" value="1"/>
</dbReference>
<dbReference type="PANTHER" id="PTHR30221:SF20">
    <property type="entry name" value="SMALL-CONDUCTANCE MECHANOSENSITIVE CHANNEL"/>
    <property type="match status" value="1"/>
</dbReference>
<gene>
    <name evidence="12" type="ORF">CGL51_10980</name>
    <name evidence="13" type="ORF">CGL52_08970</name>
    <name evidence="11" type="ORF">HA333_09380</name>
</gene>
<evidence type="ECO:0000256" key="3">
    <source>
        <dbReference type="ARBA" id="ARBA00022475"/>
    </source>
</evidence>
<dbReference type="RefSeq" id="WP_011009228.1">
    <property type="nucleotide sequence ID" value="NZ_DAIOPL010000013.1"/>
</dbReference>
<protein>
    <submittedName>
        <fullName evidence="12">Mechanosensitive ion channel family protein</fullName>
    </submittedName>
</protein>
<dbReference type="SUPFAM" id="SSF50182">
    <property type="entry name" value="Sm-like ribonucleoproteins"/>
    <property type="match status" value="1"/>
</dbReference>
<dbReference type="Pfam" id="PF00924">
    <property type="entry name" value="MS_channel_2nd"/>
    <property type="match status" value="1"/>
</dbReference>
<dbReference type="Proteomes" id="UP000651120">
    <property type="component" value="Unassembled WGS sequence"/>
</dbReference>
<keyword evidence="6 7" id="KW-0472">Membrane</keyword>
<evidence type="ECO:0000259" key="8">
    <source>
        <dbReference type="Pfam" id="PF00924"/>
    </source>
</evidence>
<dbReference type="Gene3D" id="1.10.287.1260">
    <property type="match status" value="1"/>
</dbReference>
<feature type="transmembrane region" description="Helical" evidence="7">
    <location>
        <begin position="14"/>
        <end position="33"/>
    </location>
</feature>
<dbReference type="EMBL" id="NMUE01000043">
    <property type="protein sequence ID" value="RFA94186.1"/>
    <property type="molecule type" value="Genomic_DNA"/>
</dbReference>
<evidence type="ECO:0000313" key="15">
    <source>
        <dbReference type="Proteomes" id="UP000257123"/>
    </source>
</evidence>
<dbReference type="InterPro" id="IPR049142">
    <property type="entry name" value="MS_channel_1st"/>
</dbReference>
<dbReference type="SUPFAM" id="SSF82689">
    <property type="entry name" value="Mechanosensitive channel protein MscS (YggB), C-terminal domain"/>
    <property type="match status" value="1"/>
</dbReference>
<proteinExistence type="inferred from homology"/>
<organism evidence="12 15">
    <name type="scientific">Pyrobaculum aerophilum</name>
    <dbReference type="NCBI Taxonomy" id="13773"/>
    <lineage>
        <taxon>Archaea</taxon>
        <taxon>Thermoproteota</taxon>
        <taxon>Thermoprotei</taxon>
        <taxon>Thermoproteales</taxon>
        <taxon>Thermoproteaceae</taxon>
        <taxon>Pyrobaculum</taxon>
    </lineage>
</organism>
<keyword evidence="5 7" id="KW-1133">Transmembrane helix</keyword>
<dbReference type="InterPro" id="IPR006685">
    <property type="entry name" value="MscS_channel_2nd"/>
</dbReference>
<feature type="transmembrane region" description="Helical" evidence="7">
    <location>
        <begin position="54"/>
        <end position="73"/>
    </location>
</feature>
<dbReference type="SUPFAM" id="SSF82861">
    <property type="entry name" value="Mechanosensitive channel protein MscS (YggB), transmembrane region"/>
    <property type="match status" value="1"/>
</dbReference>
<feature type="domain" description="Mechanosensitive ion channel transmembrane helices 2/3" evidence="10">
    <location>
        <begin position="53"/>
        <end position="94"/>
    </location>
</feature>
<comment type="caution">
    <text evidence="12">The sequence shown here is derived from an EMBL/GenBank/DDBJ whole genome shotgun (WGS) entry which is preliminary data.</text>
</comment>
<evidence type="ECO:0000313" key="14">
    <source>
        <dbReference type="Proteomes" id="UP000256877"/>
    </source>
</evidence>
<evidence type="ECO:0000256" key="4">
    <source>
        <dbReference type="ARBA" id="ARBA00022692"/>
    </source>
</evidence>
<dbReference type="InterPro" id="IPR023408">
    <property type="entry name" value="MscS_beta-dom_sf"/>
</dbReference>
<reference evidence="14 15" key="1">
    <citation type="submission" date="2017-07" db="EMBL/GenBank/DDBJ databases">
        <title>Draft genome sequence of aerobic hyperthermophilic archaea, Pyrobaculum aerophilum YKB31 and YKB32.</title>
        <authorList>
            <person name="Mochizuki T."/>
            <person name="Berliner A.J."/>
            <person name="Yoshida-Takashima Y."/>
            <person name="Takaki Y."/>
            <person name="Nunoura T."/>
            <person name="Takai K."/>
        </authorList>
    </citation>
    <scope>NUCLEOTIDE SEQUENCE [LARGE SCALE GENOMIC DNA]</scope>
    <source>
        <strain evidence="12 15">YKB31</strain>
        <strain evidence="13 14">YKB32</strain>
    </source>
</reference>
<sequence length="269" mass="29757">MDIIGWLQANWLNLIYVAFVIIVALFISVFIERAVRRALLNKVAKPVIDNIAKFIRYSILILASVIALASLGFDITGALVAGGFLGLVIGLAAQTSISNFISGVLLMFERPFSLGDYIHIGDVVGAVVDIGILSTTIVTWDGVRVRIPNSQIYNSGFRNYTASRVRLVRIDVQIPYTASIDKAVEVITKKLREQWYVLEEPEPVVFAREFADSGIVLEVRAWTAGVTWFNLYSSLATLVKRALDEAGIEIPYPQRVVWFATPLPANLKA</sequence>
<accession>A0A371QVT2</accession>
<feature type="domain" description="Mechanosensitive ion channel MscS C-terminal" evidence="9">
    <location>
        <begin position="168"/>
        <end position="250"/>
    </location>
</feature>
<evidence type="ECO:0000313" key="11">
    <source>
        <dbReference type="EMBL" id="HII47627.1"/>
    </source>
</evidence>
<dbReference type="GO" id="GO:0005886">
    <property type="term" value="C:plasma membrane"/>
    <property type="evidence" value="ECO:0007669"/>
    <property type="project" value="UniProtKB-SubCell"/>
</dbReference>
<dbReference type="GeneID" id="1463942"/>
<dbReference type="InterPro" id="IPR049278">
    <property type="entry name" value="MS_channel_C"/>
</dbReference>
<evidence type="ECO:0000259" key="10">
    <source>
        <dbReference type="Pfam" id="PF21088"/>
    </source>
</evidence>
<dbReference type="InterPro" id="IPR045275">
    <property type="entry name" value="MscS_archaea/bacteria_type"/>
</dbReference>
<dbReference type="Proteomes" id="UP000256877">
    <property type="component" value="Unassembled WGS sequence"/>
</dbReference>